<dbReference type="GO" id="GO:0019814">
    <property type="term" value="C:immunoglobulin complex"/>
    <property type="evidence" value="ECO:0007669"/>
    <property type="project" value="UniProtKB-KW"/>
</dbReference>
<dbReference type="InterPro" id="IPR007110">
    <property type="entry name" value="Ig-like_dom"/>
</dbReference>
<dbReference type="InterPro" id="IPR036179">
    <property type="entry name" value="Ig-like_dom_sf"/>
</dbReference>
<dbReference type="GO" id="GO:0005576">
    <property type="term" value="C:extracellular region"/>
    <property type="evidence" value="ECO:0007669"/>
    <property type="project" value="UniProtKB-ARBA"/>
</dbReference>
<dbReference type="EMBL" id="QUSF01013627">
    <property type="protein sequence ID" value="RLV61953.1"/>
    <property type="molecule type" value="Genomic_DNA"/>
</dbReference>
<dbReference type="Pfam" id="PF07686">
    <property type="entry name" value="V-set"/>
    <property type="match status" value="1"/>
</dbReference>
<evidence type="ECO:0000313" key="6">
    <source>
        <dbReference type="EMBL" id="RLV61953.1"/>
    </source>
</evidence>
<gene>
    <name evidence="6" type="ORF">DV515_00019842</name>
</gene>
<evidence type="ECO:0000256" key="4">
    <source>
        <dbReference type="SAM" id="MobiDB-lite"/>
    </source>
</evidence>
<keyword evidence="2" id="KW-1064">Adaptive immunity</keyword>
<evidence type="ECO:0000256" key="3">
    <source>
        <dbReference type="ARBA" id="ARBA00043265"/>
    </source>
</evidence>
<protein>
    <recommendedName>
        <fullName evidence="5">Ig-like domain-containing protein</fullName>
    </recommendedName>
</protein>
<dbReference type="GO" id="GO:0002250">
    <property type="term" value="P:adaptive immune response"/>
    <property type="evidence" value="ECO:0007669"/>
    <property type="project" value="UniProtKB-KW"/>
</dbReference>
<proteinExistence type="predicted"/>
<feature type="non-terminal residue" evidence="6">
    <location>
        <position position="231"/>
    </location>
</feature>
<keyword evidence="1" id="KW-0391">Immunity</keyword>
<dbReference type="AlphaFoldDB" id="A0A3L8Q491"/>
<dbReference type="InterPro" id="IPR013106">
    <property type="entry name" value="Ig_V-set"/>
</dbReference>
<organism evidence="6 7">
    <name type="scientific">Chloebia gouldiae</name>
    <name type="common">Gouldian finch</name>
    <name type="synonym">Erythrura gouldiae</name>
    <dbReference type="NCBI Taxonomy" id="44316"/>
    <lineage>
        <taxon>Eukaryota</taxon>
        <taxon>Metazoa</taxon>
        <taxon>Chordata</taxon>
        <taxon>Craniata</taxon>
        <taxon>Vertebrata</taxon>
        <taxon>Euteleostomi</taxon>
        <taxon>Archelosauria</taxon>
        <taxon>Archosauria</taxon>
        <taxon>Dinosauria</taxon>
        <taxon>Saurischia</taxon>
        <taxon>Theropoda</taxon>
        <taxon>Coelurosauria</taxon>
        <taxon>Aves</taxon>
        <taxon>Neognathae</taxon>
        <taxon>Neoaves</taxon>
        <taxon>Telluraves</taxon>
        <taxon>Australaves</taxon>
        <taxon>Passeriformes</taxon>
        <taxon>Passeroidea</taxon>
        <taxon>Passeridae</taxon>
        <taxon>Chloebia</taxon>
    </lineage>
</organism>
<dbReference type="InterPro" id="IPR013783">
    <property type="entry name" value="Ig-like_fold"/>
</dbReference>
<feature type="domain" description="Ig-like" evidence="5">
    <location>
        <begin position="99"/>
        <end position="191"/>
    </location>
</feature>
<accession>A0A3L8Q491</accession>
<evidence type="ECO:0000259" key="5">
    <source>
        <dbReference type="PROSITE" id="PS50835"/>
    </source>
</evidence>
<keyword evidence="7" id="KW-1185">Reference proteome</keyword>
<feature type="region of interest" description="Disordered" evidence="4">
    <location>
        <begin position="56"/>
        <end position="112"/>
    </location>
</feature>
<sequence length="231" mass="24752">MASVTELCPASLEIVNRPCTDGAYAELQPSFLILPTHSSPCPGLWRIQNRVELPKLNPEPRQRRRRDPPGGWRCPPDSSRVTAARSPAGKGETGRGKAPELTQTRTRGTPGGSLRLLCRASGFSFGSFGMFWIRQRPGQGLEWLAGISSSGSTGYAPSVQGRFTISRDAGQSSVRLAMSSLRDEDSAGYFCAKRFDGGCARAAAVAFVAALAMDPNPPLAAQMCRNSLILP</sequence>
<keyword evidence="3" id="KW-1280">Immunoglobulin</keyword>
<dbReference type="SMART" id="SM00409">
    <property type="entry name" value="IG"/>
    <property type="match status" value="1"/>
</dbReference>
<dbReference type="PROSITE" id="PS50835">
    <property type="entry name" value="IG_LIKE"/>
    <property type="match status" value="1"/>
</dbReference>
<dbReference type="OrthoDB" id="8865476at2759"/>
<dbReference type="PANTHER" id="PTHR23266">
    <property type="entry name" value="IMMUNOGLOBULIN HEAVY CHAIN"/>
    <property type="match status" value="1"/>
</dbReference>
<evidence type="ECO:0000256" key="2">
    <source>
        <dbReference type="ARBA" id="ARBA00023130"/>
    </source>
</evidence>
<name>A0A3L8Q491_CHLGU</name>
<evidence type="ECO:0000256" key="1">
    <source>
        <dbReference type="ARBA" id="ARBA00022859"/>
    </source>
</evidence>
<dbReference type="SMART" id="SM00406">
    <property type="entry name" value="IGv"/>
    <property type="match status" value="1"/>
</dbReference>
<evidence type="ECO:0000313" key="7">
    <source>
        <dbReference type="Proteomes" id="UP000276834"/>
    </source>
</evidence>
<dbReference type="InterPro" id="IPR003599">
    <property type="entry name" value="Ig_sub"/>
</dbReference>
<reference evidence="6 7" key="1">
    <citation type="journal article" date="2018" name="Proc. R. Soc. B">
        <title>A non-coding region near Follistatin controls head colour polymorphism in the Gouldian finch.</title>
        <authorList>
            <person name="Toomey M.B."/>
            <person name="Marques C.I."/>
            <person name="Andrade P."/>
            <person name="Araujo P.M."/>
            <person name="Sabatino S."/>
            <person name="Gazda M.A."/>
            <person name="Afonso S."/>
            <person name="Lopes R.J."/>
            <person name="Corbo J.C."/>
            <person name="Carneiro M."/>
        </authorList>
    </citation>
    <scope>NUCLEOTIDE SEQUENCE [LARGE SCALE GENOMIC DNA]</scope>
    <source>
        <strain evidence="6">Red01</strain>
        <tissue evidence="6">Muscle</tissue>
    </source>
</reference>
<comment type="caution">
    <text evidence="6">The sequence shown here is derived from an EMBL/GenBank/DDBJ whole genome shotgun (WGS) entry which is preliminary data.</text>
</comment>
<dbReference type="Gene3D" id="2.60.40.10">
    <property type="entry name" value="Immunoglobulins"/>
    <property type="match status" value="1"/>
</dbReference>
<dbReference type="Proteomes" id="UP000276834">
    <property type="component" value="Unassembled WGS sequence"/>
</dbReference>
<dbReference type="SUPFAM" id="SSF48726">
    <property type="entry name" value="Immunoglobulin"/>
    <property type="match status" value="1"/>
</dbReference>
<dbReference type="InterPro" id="IPR050199">
    <property type="entry name" value="IgHV"/>
</dbReference>